<keyword evidence="1" id="KW-0812">Transmembrane</keyword>
<feature type="transmembrane region" description="Helical" evidence="1">
    <location>
        <begin position="172"/>
        <end position="193"/>
    </location>
</feature>
<dbReference type="AlphaFoldDB" id="A0A511F7X3"/>
<reference evidence="2 3" key="1">
    <citation type="submission" date="2019-07" db="EMBL/GenBank/DDBJ databases">
        <title>Whole genome shotgun sequence of Cellulomonas hominis NBRC 16055.</title>
        <authorList>
            <person name="Hosoyama A."/>
            <person name="Uohara A."/>
            <person name="Ohji S."/>
            <person name="Ichikawa N."/>
        </authorList>
    </citation>
    <scope>NUCLEOTIDE SEQUENCE [LARGE SCALE GENOMIC DNA]</scope>
    <source>
        <strain evidence="2 3">NBRC 16055</strain>
    </source>
</reference>
<keyword evidence="3" id="KW-1185">Reference proteome</keyword>
<feature type="transmembrane region" description="Helical" evidence="1">
    <location>
        <begin position="81"/>
        <end position="98"/>
    </location>
</feature>
<evidence type="ECO:0008006" key="4">
    <source>
        <dbReference type="Google" id="ProtNLM"/>
    </source>
</evidence>
<comment type="caution">
    <text evidence="2">The sequence shown here is derived from an EMBL/GenBank/DDBJ whole genome shotgun (WGS) entry which is preliminary data.</text>
</comment>
<feature type="transmembrane region" description="Helical" evidence="1">
    <location>
        <begin position="136"/>
        <end position="160"/>
    </location>
</feature>
<gene>
    <name evidence="2" type="ORF">CHO01_04390</name>
</gene>
<name>A0A511F7X3_9CELL</name>
<dbReference type="Proteomes" id="UP000321723">
    <property type="component" value="Unassembled WGS sequence"/>
</dbReference>
<keyword evidence="1" id="KW-1133">Transmembrane helix</keyword>
<protein>
    <recommendedName>
        <fullName evidence="4">Membrane protein YmcC</fullName>
    </recommendedName>
</protein>
<evidence type="ECO:0000313" key="2">
    <source>
        <dbReference type="EMBL" id="GEL45323.1"/>
    </source>
</evidence>
<evidence type="ECO:0000256" key="1">
    <source>
        <dbReference type="SAM" id="Phobius"/>
    </source>
</evidence>
<keyword evidence="1" id="KW-0472">Membrane</keyword>
<sequence>MRSPATLPGMDLLETIRANPVAALVLACEVAFWVFLAAAVVTRYAFRMRRTSTVLLLCEPLLEVILLVATVGDLLRGSEATWTHGLAALYLGFTVAFGKRTVRAVDAWVAHRFFHGPEPVRPPKHGPVRLRYEWALWLRALLAWAVAWAVLGVLLLVAQGSGEAAAQQQEVLLGWGARATLVLVGWLVFGPVWELFTPRRAGEDAPAVGAGPARSDGR</sequence>
<organism evidence="2 3">
    <name type="scientific">Cellulomonas hominis</name>
    <dbReference type="NCBI Taxonomy" id="156981"/>
    <lineage>
        <taxon>Bacteria</taxon>
        <taxon>Bacillati</taxon>
        <taxon>Actinomycetota</taxon>
        <taxon>Actinomycetes</taxon>
        <taxon>Micrococcales</taxon>
        <taxon>Cellulomonadaceae</taxon>
        <taxon>Cellulomonas</taxon>
    </lineage>
</organism>
<dbReference type="EMBL" id="BJVQ01000003">
    <property type="protein sequence ID" value="GEL45323.1"/>
    <property type="molecule type" value="Genomic_DNA"/>
</dbReference>
<evidence type="ECO:0000313" key="3">
    <source>
        <dbReference type="Proteomes" id="UP000321723"/>
    </source>
</evidence>
<feature type="transmembrane region" description="Helical" evidence="1">
    <location>
        <begin position="54"/>
        <end position="75"/>
    </location>
</feature>
<dbReference type="PROSITE" id="PS51257">
    <property type="entry name" value="PROKAR_LIPOPROTEIN"/>
    <property type="match status" value="1"/>
</dbReference>
<proteinExistence type="predicted"/>
<feature type="transmembrane region" description="Helical" evidence="1">
    <location>
        <begin position="20"/>
        <end position="42"/>
    </location>
</feature>
<accession>A0A511F7X3</accession>